<dbReference type="Pfam" id="PF01663">
    <property type="entry name" value="Phosphodiest"/>
    <property type="match status" value="1"/>
</dbReference>
<dbReference type="InterPro" id="IPR017850">
    <property type="entry name" value="Alkaline_phosphatase_core_sf"/>
</dbReference>
<evidence type="ECO:0000313" key="9">
    <source>
        <dbReference type="Ensembl" id="ENSGMOP00000002150.2"/>
    </source>
</evidence>
<dbReference type="GO" id="GO:0005576">
    <property type="term" value="C:extracellular region"/>
    <property type="evidence" value="ECO:0007669"/>
    <property type="project" value="UniProtKB-SubCell"/>
</dbReference>
<dbReference type="GO" id="GO:0047429">
    <property type="term" value="F:nucleoside triphosphate diphosphatase activity"/>
    <property type="evidence" value="ECO:0007669"/>
    <property type="project" value="TreeGrafter"/>
</dbReference>
<dbReference type="AlphaFoldDB" id="A0A8C4YXZ7"/>
<dbReference type="PROSITE" id="PS00524">
    <property type="entry name" value="SMB_1"/>
    <property type="match status" value="2"/>
</dbReference>
<dbReference type="InterPro" id="IPR001212">
    <property type="entry name" value="Somatomedin_B_dom"/>
</dbReference>
<evidence type="ECO:0000256" key="4">
    <source>
        <dbReference type="ARBA" id="ARBA00022801"/>
    </source>
</evidence>
<dbReference type="PROSITE" id="PS50958">
    <property type="entry name" value="SMB_2"/>
    <property type="match status" value="2"/>
</dbReference>
<dbReference type="GO" id="GO:0046872">
    <property type="term" value="F:metal ion binding"/>
    <property type="evidence" value="ECO:0007669"/>
    <property type="project" value="UniProtKB-KW"/>
</dbReference>
<accession>A0A8C4YXZ7</accession>
<feature type="domain" description="SMB" evidence="8">
    <location>
        <begin position="73"/>
        <end position="117"/>
    </location>
</feature>
<dbReference type="GO" id="GO:0009143">
    <property type="term" value="P:nucleoside triphosphate catabolic process"/>
    <property type="evidence" value="ECO:0007669"/>
    <property type="project" value="TreeGrafter"/>
</dbReference>
<reference evidence="9" key="2">
    <citation type="submission" date="2025-09" db="UniProtKB">
        <authorList>
            <consortium name="Ensembl"/>
        </authorList>
    </citation>
    <scope>IDENTIFICATION</scope>
</reference>
<dbReference type="PANTHER" id="PTHR10151">
    <property type="entry name" value="ECTONUCLEOTIDE PYROPHOSPHATASE/PHOSPHODIESTERASE"/>
    <property type="match status" value="1"/>
</dbReference>
<evidence type="ECO:0000256" key="7">
    <source>
        <dbReference type="SAM" id="SignalP"/>
    </source>
</evidence>
<dbReference type="Gene3D" id="4.10.410.20">
    <property type="match status" value="2"/>
</dbReference>
<dbReference type="SMART" id="SM00892">
    <property type="entry name" value="Endonuclease_NS"/>
    <property type="match status" value="1"/>
</dbReference>
<evidence type="ECO:0000256" key="6">
    <source>
        <dbReference type="ARBA" id="ARBA00023180"/>
    </source>
</evidence>
<dbReference type="InterPro" id="IPR044925">
    <property type="entry name" value="His-Me_finger_sf"/>
</dbReference>
<proteinExistence type="predicted"/>
<dbReference type="CDD" id="cd16018">
    <property type="entry name" value="Enpp"/>
    <property type="match status" value="1"/>
</dbReference>
<dbReference type="Gene3D" id="3.40.570.10">
    <property type="entry name" value="Extracellular Endonuclease, subunit A"/>
    <property type="match status" value="1"/>
</dbReference>
<keyword evidence="4" id="KW-0378">Hydrolase</keyword>
<reference evidence="9" key="1">
    <citation type="submission" date="2025-08" db="UniProtKB">
        <authorList>
            <consortium name="Ensembl"/>
        </authorList>
    </citation>
    <scope>IDENTIFICATION</scope>
</reference>
<keyword evidence="7" id="KW-0732">Signal</keyword>
<evidence type="ECO:0000256" key="5">
    <source>
        <dbReference type="ARBA" id="ARBA00023157"/>
    </source>
</evidence>
<dbReference type="InterPro" id="IPR020821">
    <property type="entry name" value="ENPP1-3/EXOG-like_nuc-like"/>
</dbReference>
<dbReference type="SUPFAM" id="SSF53649">
    <property type="entry name" value="Alkaline phosphatase-like"/>
    <property type="match status" value="1"/>
</dbReference>
<dbReference type="SMART" id="SM00201">
    <property type="entry name" value="SO"/>
    <property type="match status" value="2"/>
</dbReference>
<dbReference type="Pfam" id="PF01033">
    <property type="entry name" value="Somatomedin_B"/>
    <property type="match status" value="2"/>
</dbReference>
<feature type="signal peptide" evidence="7">
    <location>
        <begin position="1"/>
        <end position="20"/>
    </location>
</feature>
<dbReference type="GeneTree" id="ENSGT00940000156034"/>
<comment type="subcellular location">
    <subcellularLocation>
        <location evidence="1">Secreted</location>
    </subcellularLocation>
</comment>
<dbReference type="GO" id="GO:0003676">
    <property type="term" value="F:nucleic acid binding"/>
    <property type="evidence" value="ECO:0007669"/>
    <property type="project" value="InterPro"/>
</dbReference>
<keyword evidence="3" id="KW-0479">Metal-binding</keyword>
<dbReference type="Gene3D" id="3.40.720.10">
    <property type="entry name" value="Alkaline Phosphatase, subunit A"/>
    <property type="match status" value="1"/>
</dbReference>
<name>A0A8C4YXZ7_GADMO</name>
<dbReference type="InterPro" id="IPR036024">
    <property type="entry name" value="Somatomedin_B-like_dom_sf"/>
</dbReference>
<dbReference type="SUPFAM" id="SSF54060">
    <property type="entry name" value="His-Me finger endonucleases"/>
    <property type="match status" value="1"/>
</dbReference>
<dbReference type="PANTHER" id="PTHR10151:SF107">
    <property type="entry name" value="ECTONUCLEOTIDE PYROPHOSPHATASE_PHOSPHODIESTERASE FAMILY MEMBER 3"/>
    <property type="match status" value="1"/>
</dbReference>
<evidence type="ECO:0000256" key="1">
    <source>
        <dbReference type="ARBA" id="ARBA00004613"/>
    </source>
</evidence>
<dbReference type="InterPro" id="IPR001604">
    <property type="entry name" value="Endo_G_ENPP1-like_dom"/>
</dbReference>
<keyword evidence="2" id="KW-0964">Secreted</keyword>
<dbReference type="SUPFAM" id="SSF90188">
    <property type="entry name" value="Somatomedin B domain"/>
    <property type="match status" value="2"/>
</dbReference>
<keyword evidence="6" id="KW-0325">Glycoprotein</keyword>
<evidence type="ECO:0000256" key="2">
    <source>
        <dbReference type="ARBA" id="ARBA00022525"/>
    </source>
</evidence>
<sequence>AVVLAVSIVTIILGLGLALALKMENSQNEVEHCRGRCYQPYDPLGAGCRCDADCAAANDCCYDYHDVCLLPAEQWECTRLRCGETRTERSRCHCSADCLQAGDCCTNYKHVCQGETAWVEDDCLNLTEPSCPAGFQRPPLLLVSLDGLRADYLQTWEGLLPVLSKLGRCGTSAPFMQAAFPSKTFPNHYTIATGLYPESNGLIDNVMFDPVFNASFSLSNEEKDNPAWYLGQPIWHTARYQGLRSGTFFWPGSDVRVNGSYPDLYRPYDGKVPFEERVFTVLKWLQLPVEERPDFFTLYLEEPDKSGHKFGTVSGQLSESLRGVDDVMGQLMNGLKQLNLHRCLNIIVVADHGMEDTSCERKEVLQDLVDTEDLWVTDGPVGRIRARSAGTCRKPQQKITPYLKPHLPKRFHYANSRRIEDVNVLVTPKWLVRGSLTFCSGGAHGYDNDVESMHAMFLSHGPAFQQQTVVQPFSNVELYNLMCDLLQISPSANNGTHGSLNHLLREPFHRPSPPAGRSPPSRCPLLTLEPGDTLGCSCPSGNVIQLNRRLNLTTAEVGATMATHAFLGLPVVLQQGVSYCLLQQQGFVSGYGQDISMPLWSSFSLEAPADLDPLPAVTDSCLRADVRLPPSKSPRCDHDHVAPGNNISYAFLYPPGTCDASCLYLSPFPEIWDYFQGTLLKKYSQQYGGINVVTGPAFDYNYDGRFDSQDQIQEFVPGSSVPVPTHYFAVLTSCSDTAQTPAACSGSLSTVCFLLPHRRDNAESCQSAESESHWVEDLMWFHQSRVRDVEWITGLDFYQGSGRPITELLQLKARPTAAIKRKL</sequence>
<evidence type="ECO:0000256" key="3">
    <source>
        <dbReference type="ARBA" id="ARBA00022723"/>
    </source>
</evidence>
<dbReference type="Ensembl" id="ENSGMOT00000002219.2">
    <property type="protein sequence ID" value="ENSGMOP00000002150.2"/>
    <property type="gene ID" value="ENSGMOG00000001988.2"/>
</dbReference>
<organism evidence="9 10">
    <name type="scientific">Gadus morhua</name>
    <name type="common">Atlantic cod</name>
    <dbReference type="NCBI Taxonomy" id="8049"/>
    <lineage>
        <taxon>Eukaryota</taxon>
        <taxon>Metazoa</taxon>
        <taxon>Chordata</taxon>
        <taxon>Craniata</taxon>
        <taxon>Vertebrata</taxon>
        <taxon>Euteleostomi</taxon>
        <taxon>Actinopterygii</taxon>
        <taxon>Neopterygii</taxon>
        <taxon>Teleostei</taxon>
        <taxon>Neoteleostei</taxon>
        <taxon>Acanthomorphata</taxon>
        <taxon>Zeiogadaria</taxon>
        <taxon>Gadariae</taxon>
        <taxon>Gadiformes</taxon>
        <taxon>Gadoidei</taxon>
        <taxon>Gadidae</taxon>
        <taxon>Gadus</taxon>
    </lineage>
</organism>
<evidence type="ECO:0000259" key="8">
    <source>
        <dbReference type="PROSITE" id="PS50958"/>
    </source>
</evidence>
<protein>
    <recommendedName>
        <fullName evidence="8">SMB domain-containing protein</fullName>
    </recommendedName>
</protein>
<dbReference type="InterPro" id="IPR002591">
    <property type="entry name" value="Phosphodiest/P_Trfase"/>
</dbReference>
<keyword evidence="5" id="KW-1015">Disulfide bond</keyword>
<feature type="domain" description="SMB" evidence="8">
    <location>
        <begin position="29"/>
        <end position="72"/>
    </location>
</feature>
<dbReference type="InterPro" id="IPR044929">
    <property type="entry name" value="DNA/RNA_non-sp_Endonuclease_sf"/>
</dbReference>
<evidence type="ECO:0000313" key="10">
    <source>
        <dbReference type="Proteomes" id="UP000694546"/>
    </source>
</evidence>
<dbReference type="Proteomes" id="UP000694546">
    <property type="component" value="Chromosome 22"/>
</dbReference>
<dbReference type="SMART" id="SM00477">
    <property type="entry name" value="NUC"/>
    <property type="match status" value="1"/>
</dbReference>
<dbReference type="OMA" id="LFRCGER"/>
<keyword evidence="10" id="KW-1185">Reference proteome</keyword>
<feature type="chain" id="PRO_5046766500" description="SMB domain-containing protein" evidence="7">
    <location>
        <begin position="21"/>
        <end position="823"/>
    </location>
</feature>